<name>Q9S1V4_STRCO</name>
<dbReference type="Proteomes" id="UP000001973">
    <property type="component" value="Chromosome"/>
</dbReference>
<proteinExistence type="predicted"/>
<reference evidence="1 2" key="2">
    <citation type="journal article" date="2002" name="Nature">
        <title>Complete genome sequence of the model actinomycete Streptomyces coelicolor A3(2).</title>
        <authorList>
            <person name="Bentley S.D."/>
            <person name="Chater K.F."/>
            <person name="Cerdeno-Tarraga A.M."/>
            <person name="Challis G.L."/>
            <person name="Thomson N.R."/>
            <person name="James K.D."/>
            <person name="Harris D.E."/>
            <person name="Quail M.A."/>
            <person name="Kieser H."/>
            <person name="Harper D."/>
            <person name="Bateman A."/>
            <person name="Brown S."/>
            <person name="Chandra G."/>
            <person name="Chen C.W."/>
            <person name="Collins M."/>
            <person name="Cronin A."/>
            <person name="Fraser A."/>
            <person name="Goble A."/>
            <person name="Hidalgo J."/>
            <person name="Hornsby T."/>
            <person name="Howarth S."/>
            <person name="Huang C.H."/>
            <person name="Kieser T."/>
            <person name="Larke L."/>
            <person name="Murphy L."/>
            <person name="Oliver K."/>
            <person name="O'Neil S."/>
            <person name="Rabbinowitsch E."/>
            <person name="Rajandream M.A."/>
            <person name="Rutherford K."/>
            <person name="Rutter S."/>
            <person name="Seeger K."/>
            <person name="Saunders D."/>
            <person name="Sharp S."/>
            <person name="Squares R."/>
            <person name="Squares S."/>
            <person name="Taylor K."/>
            <person name="Warren T."/>
            <person name="Wietzorrek A."/>
            <person name="Woodward J."/>
            <person name="Barrell B.G."/>
            <person name="Parkhill J."/>
            <person name="Hopwood D.A."/>
        </authorList>
    </citation>
    <scope>NUCLEOTIDE SEQUENCE [LARGE SCALE GENOMIC DNA]</scope>
    <source>
        <strain evidence="2">ATCC BAA-471 / A3(2) / M145</strain>
    </source>
</reference>
<dbReference type="KEGG" id="sco:SCO0038"/>
<dbReference type="PIR" id="T37102">
    <property type="entry name" value="T37102"/>
</dbReference>
<gene>
    <name evidence="1" type="ordered locus">SCO0038</name>
    <name evidence="1" type="ORF">SCJ4.19c</name>
</gene>
<dbReference type="EMBL" id="AL645882">
    <property type="protein sequence ID" value="CAB52953.1"/>
    <property type="molecule type" value="Genomic_DNA"/>
</dbReference>
<dbReference type="OrthoDB" id="7376212at2"/>
<accession>Q9S1V4</accession>
<sequence>MHAGQDLGSIEEATRQFVDARPKLFGIAYRVLGSTVEAEDVL</sequence>
<dbReference type="InParanoid" id="Q9S1V4"/>
<dbReference type="AlphaFoldDB" id="Q9S1V4"/>
<evidence type="ECO:0000313" key="1">
    <source>
        <dbReference type="EMBL" id="CAB52953.1"/>
    </source>
</evidence>
<dbReference type="EMBL" id="AL939104">
    <property type="protein sequence ID" value="CAB52953.1"/>
    <property type="molecule type" value="Genomic_DNA"/>
</dbReference>
<keyword evidence="2" id="KW-1185">Reference proteome</keyword>
<protein>
    <submittedName>
        <fullName evidence="1">Sigma factor</fullName>
    </submittedName>
</protein>
<organism evidence="1 2">
    <name type="scientific">Streptomyces coelicolor (strain ATCC BAA-471 / A3(2) / M145)</name>
    <dbReference type="NCBI Taxonomy" id="100226"/>
    <lineage>
        <taxon>Bacteria</taxon>
        <taxon>Bacillati</taxon>
        <taxon>Actinomycetota</taxon>
        <taxon>Actinomycetes</taxon>
        <taxon>Kitasatosporales</taxon>
        <taxon>Streptomycetaceae</taxon>
        <taxon>Streptomyces</taxon>
        <taxon>Streptomyces albidoflavus group</taxon>
    </lineage>
</organism>
<dbReference type="PaxDb" id="100226-SCO0038"/>
<evidence type="ECO:0000313" key="2">
    <source>
        <dbReference type="Proteomes" id="UP000001973"/>
    </source>
</evidence>
<reference evidence="1 2" key="1">
    <citation type="journal article" date="1996" name="Mol. Microbiol.">
        <title>A set of ordered cosmids and a detailed genetic and physical map for the 8 Mb Streptomyces coelicolor A3(2) chromosome.</title>
        <authorList>
            <person name="Redenbach M."/>
            <person name="Kieser H.M."/>
            <person name="Denapaite D."/>
            <person name="Eichner A."/>
            <person name="Cullum J."/>
            <person name="Kinashi H."/>
            <person name="Hopwood D.A."/>
        </authorList>
    </citation>
    <scope>NUCLEOTIDE SEQUENCE [LARGE SCALE GENOMIC DNA]</scope>
    <source>
        <strain evidence="2">ATCC BAA-471 / A3(2) / M145</strain>
    </source>
</reference>
<dbReference type="HOGENOM" id="CLU_3258232_0_0_11"/>
<dbReference type="STRING" id="100226.gene:17757631"/>
<dbReference type="PATRIC" id="fig|100226.15.peg.30"/>